<dbReference type="RefSeq" id="WP_095130686.1">
    <property type="nucleotide sequence ID" value="NZ_NIBG01000001.1"/>
</dbReference>
<feature type="transmembrane region" description="Helical" evidence="1">
    <location>
        <begin position="185"/>
        <end position="203"/>
    </location>
</feature>
<keyword evidence="1" id="KW-0812">Transmembrane</keyword>
<accession>A0A267MRF7</accession>
<feature type="transmembrane region" description="Helical" evidence="1">
    <location>
        <begin position="12"/>
        <end position="32"/>
    </location>
</feature>
<feature type="transmembrane region" description="Helical" evidence="1">
    <location>
        <begin position="44"/>
        <end position="68"/>
    </location>
</feature>
<evidence type="ECO:0000256" key="1">
    <source>
        <dbReference type="SAM" id="Phobius"/>
    </source>
</evidence>
<dbReference type="EMBL" id="NIBG01000001">
    <property type="protein sequence ID" value="PAB61353.1"/>
    <property type="molecule type" value="Genomic_DNA"/>
</dbReference>
<dbReference type="Proteomes" id="UP000216024">
    <property type="component" value="Unassembled WGS sequence"/>
</dbReference>
<organism evidence="2 3">
    <name type="scientific">Anaeromicrobium sediminis</name>
    <dbReference type="NCBI Taxonomy" id="1478221"/>
    <lineage>
        <taxon>Bacteria</taxon>
        <taxon>Bacillati</taxon>
        <taxon>Bacillota</taxon>
        <taxon>Clostridia</taxon>
        <taxon>Peptostreptococcales</taxon>
        <taxon>Thermotaleaceae</taxon>
        <taxon>Anaeromicrobium</taxon>
    </lineage>
</organism>
<evidence type="ECO:0000313" key="3">
    <source>
        <dbReference type="Proteomes" id="UP000216024"/>
    </source>
</evidence>
<sequence>MESNKIQFNFYDHIAILFPGSILNAIVLYYFPEFIFLIKKINELSSTLLIIIFIITSFIGGHICYALSKTFMDWVNGKLGIKFNVDAFKEVSTEQQDLIISEIEKIYETDFKLKNKIIEYRDNQLEGKDLGIKNLCFPFTKDDISNYYIFVSLADFQRSIAFLLLIICFMIPFNIFIYTSCLFGVARNIIAVLILFVFSILIFKRSIKMRKTADRVVYSQFLFNTTKNN</sequence>
<reference evidence="2 3" key="1">
    <citation type="submission" date="2017-06" db="EMBL/GenBank/DDBJ databases">
        <title>Draft genome sequence of anaerobic fermentative bacterium Anaeromicrobium sediminis DY2726D isolated from West Pacific Ocean sediments.</title>
        <authorList>
            <person name="Zeng X."/>
        </authorList>
    </citation>
    <scope>NUCLEOTIDE SEQUENCE [LARGE SCALE GENOMIC DNA]</scope>
    <source>
        <strain evidence="2 3">DY2726D</strain>
    </source>
</reference>
<protein>
    <submittedName>
        <fullName evidence="2">Uncharacterized protein</fullName>
    </submittedName>
</protein>
<keyword evidence="1" id="KW-0472">Membrane</keyword>
<feature type="transmembrane region" description="Helical" evidence="1">
    <location>
        <begin position="160"/>
        <end position="179"/>
    </location>
</feature>
<dbReference type="AlphaFoldDB" id="A0A267MRF7"/>
<keyword evidence="1" id="KW-1133">Transmembrane helix</keyword>
<name>A0A267MRF7_9FIRM</name>
<comment type="caution">
    <text evidence="2">The sequence shown here is derived from an EMBL/GenBank/DDBJ whole genome shotgun (WGS) entry which is preliminary data.</text>
</comment>
<evidence type="ECO:0000313" key="2">
    <source>
        <dbReference type="EMBL" id="PAB61353.1"/>
    </source>
</evidence>
<proteinExistence type="predicted"/>
<gene>
    <name evidence="2" type="ORF">CCE28_02685</name>
</gene>
<keyword evidence="3" id="KW-1185">Reference proteome</keyword>